<organism evidence="2 3">
    <name type="scientific">Hymenochirus boettgeri</name>
    <name type="common">Congo dwarf clawed frog</name>
    <dbReference type="NCBI Taxonomy" id="247094"/>
    <lineage>
        <taxon>Eukaryota</taxon>
        <taxon>Metazoa</taxon>
        <taxon>Chordata</taxon>
        <taxon>Craniata</taxon>
        <taxon>Vertebrata</taxon>
        <taxon>Euteleostomi</taxon>
        <taxon>Amphibia</taxon>
        <taxon>Batrachia</taxon>
        <taxon>Anura</taxon>
        <taxon>Pipoidea</taxon>
        <taxon>Pipidae</taxon>
        <taxon>Pipinae</taxon>
        <taxon>Hymenochirus</taxon>
    </lineage>
</organism>
<dbReference type="Proteomes" id="UP000812440">
    <property type="component" value="Chromosome 4"/>
</dbReference>
<feature type="transmembrane region" description="Helical" evidence="1">
    <location>
        <begin position="49"/>
        <end position="71"/>
    </location>
</feature>
<evidence type="ECO:0000313" key="2">
    <source>
        <dbReference type="EMBL" id="KAG8437977.1"/>
    </source>
</evidence>
<dbReference type="EMBL" id="JAACNH010000007">
    <property type="protein sequence ID" value="KAG8437977.1"/>
    <property type="molecule type" value="Genomic_DNA"/>
</dbReference>
<evidence type="ECO:0000313" key="3">
    <source>
        <dbReference type="Proteomes" id="UP000812440"/>
    </source>
</evidence>
<protein>
    <submittedName>
        <fullName evidence="2">Uncharacterized protein</fullName>
    </submittedName>
</protein>
<gene>
    <name evidence="2" type="ORF">GDO86_008603</name>
</gene>
<reference evidence="2" key="1">
    <citation type="thesis" date="2020" institute="ProQuest LLC" country="789 East Eisenhower Parkway, Ann Arbor, MI, USA">
        <title>Comparative Genomics and Chromosome Evolution.</title>
        <authorList>
            <person name="Mudd A.B."/>
        </authorList>
    </citation>
    <scope>NUCLEOTIDE SEQUENCE</scope>
    <source>
        <strain evidence="2">Female2</strain>
        <tissue evidence="2">Blood</tissue>
    </source>
</reference>
<name>A0A8T2J2S7_9PIPI</name>
<sequence>MQQCTPINWRETLTALIMVFSALRVVNVALIITSVCIFSLNLVSFCGCFYIYHCLFVIETALPIATCIYYYRIMCICNIPYCL</sequence>
<dbReference type="AlphaFoldDB" id="A0A8T2J2S7"/>
<keyword evidence="1" id="KW-0812">Transmembrane</keyword>
<keyword evidence="1" id="KW-1133">Transmembrane helix</keyword>
<keyword evidence="3" id="KW-1185">Reference proteome</keyword>
<feature type="transmembrane region" description="Helical" evidence="1">
    <location>
        <begin position="12"/>
        <end position="43"/>
    </location>
</feature>
<evidence type="ECO:0000256" key="1">
    <source>
        <dbReference type="SAM" id="Phobius"/>
    </source>
</evidence>
<keyword evidence="1" id="KW-0472">Membrane</keyword>
<comment type="caution">
    <text evidence="2">The sequence shown here is derived from an EMBL/GenBank/DDBJ whole genome shotgun (WGS) entry which is preliminary data.</text>
</comment>
<accession>A0A8T2J2S7</accession>
<proteinExistence type="predicted"/>